<evidence type="ECO:0000259" key="7">
    <source>
        <dbReference type="Pfam" id="PF01958"/>
    </source>
</evidence>
<dbReference type="PANTHER" id="PTHR31873">
    <property type="entry name" value="L-ASPARTATE DEHYDROGENASE-RELATED"/>
    <property type="match status" value="1"/>
</dbReference>
<comment type="function">
    <text evidence="6">Specifically catalyzes the NAD or NADP-dependent dehydrogenation of L-aspartate to iminoaspartate.</text>
</comment>
<evidence type="ECO:0000256" key="4">
    <source>
        <dbReference type="ARBA" id="ARBA00023002"/>
    </source>
</evidence>
<accession>A0A193G231</accession>
<dbReference type="GO" id="GO:0009435">
    <property type="term" value="P:NAD+ biosynthetic process"/>
    <property type="evidence" value="ECO:0007669"/>
    <property type="project" value="UniProtKB-UniRule"/>
</dbReference>
<dbReference type="InterPro" id="IPR011182">
    <property type="entry name" value="L-Asp_DH"/>
</dbReference>
<dbReference type="Pfam" id="PF01958">
    <property type="entry name" value="Asp_DH_C"/>
    <property type="match status" value="1"/>
</dbReference>
<dbReference type="STRING" id="463025.BAU08_24340"/>
<dbReference type="PIRSF" id="PIRSF005227">
    <property type="entry name" value="Asp_dh_NAD_syn"/>
    <property type="match status" value="1"/>
</dbReference>
<feature type="active site" evidence="6">
    <location>
        <position position="220"/>
    </location>
</feature>
<dbReference type="Gene3D" id="3.30.360.10">
    <property type="entry name" value="Dihydrodipicolinate Reductase, domain 2"/>
    <property type="match status" value="1"/>
</dbReference>
<comment type="pathway">
    <text evidence="6">Cofactor biosynthesis; NAD(+) biosynthesis; iminoaspartate from L-aspartate (dehydrogenase route): step 1/1.</text>
</comment>
<feature type="domain" description="Aspartate dehydrogenase" evidence="7">
    <location>
        <begin position="167"/>
        <end position="254"/>
    </location>
</feature>
<dbReference type="NCBIfam" id="NF009825">
    <property type="entry name" value="PRK13302.1"/>
    <property type="match status" value="1"/>
</dbReference>
<comment type="catalytic activity">
    <reaction evidence="6">
        <text>L-aspartate + NAD(+) + H2O = oxaloacetate + NH4(+) + NADH + H(+)</text>
        <dbReference type="Rhea" id="RHEA:11788"/>
        <dbReference type="ChEBI" id="CHEBI:15377"/>
        <dbReference type="ChEBI" id="CHEBI:15378"/>
        <dbReference type="ChEBI" id="CHEBI:16452"/>
        <dbReference type="ChEBI" id="CHEBI:28938"/>
        <dbReference type="ChEBI" id="CHEBI:29991"/>
        <dbReference type="ChEBI" id="CHEBI:57540"/>
        <dbReference type="ChEBI" id="CHEBI:57945"/>
        <dbReference type="EC" id="1.4.1.21"/>
    </reaction>
</comment>
<evidence type="ECO:0000256" key="3">
    <source>
        <dbReference type="ARBA" id="ARBA00022857"/>
    </source>
</evidence>
<dbReference type="SUPFAM" id="SSF55347">
    <property type="entry name" value="Glyceraldehyde-3-phosphate dehydrogenase-like, C-terminal domain"/>
    <property type="match status" value="1"/>
</dbReference>
<feature type="binding site" evidence="6">
    <location>
        <position position="190"/>
    </location>
    <ligand>
        <name>NAD(+)</name>
        <dbReference type="ChEBI" id="CHEBI:57540"/>
    </ligand>
</feature>
<dbReference type="InterPro" id="IPR020626">
    <property type="entry name" value="Asp_DH_prok"/>
</dbReference>
<keyword evidence="4 6" id="KW-0560">Oxidoreductase</keyword>
<dbReference type="Proteomes" id="UP000092213">
    <property type="component" value="Chromosome"/>
</dbReference>
<dbReference type="GO" id="GO:0051287">
    <property type="term" value="F:NAD binding"/>
    <property type="evidence" value="ECO:0007669"/>
    <property type="project" value="UniProtKB-UniRule"/>
</dbReference>
<dbReference type="GO" id="GO:0016639">
    <property type="term" value="F:oxidoreductase activity, acting on the CH-NH2 group of donors, NAD or NADP as acceptor"/>
    <property type="evidence" value="ECO:0007669"/>
    <property type="project" value="UniProtKB-UniRule"/>
</dbReference>
<dbReference type="Gene3D" id="3.40.50.720">
    <property type="entry name" value="NAD(P)-binding Rossmann-like Domain"/>
    <property type="match status" value="1"/>
</dbReference>
<keyword evidence="5 6" id="KW-0520">NAD</keyword>
<evidence type="ECO:0000256" key="5">
    <source>
        <dbReference type="ARBA" id="ARBA00023027"/>
    </source>
</evidence>
<dbReference type="EMBL" id="CP016171">
    <property type="protein sequence ID" value="ANN74067.1"/>
    <property type="molecule type" value="Genomic_DNA"/>
</dbReference>
<gene>
    <name evidence="6" type="primary">nadX</name>
    <name evidence="9" type="ORF">BAU08_24340</name>
</gene>
<dbReference type="RefSeq" id="WP_066672145.1">
    <property type="nucleotide sequence ID" value="NZ_CP016171.1"/>
</dbReference>
<dbReference type="SUPFAM" id="SSF51735">
    <property type="entry name" value="NAD(P)-binding Rossmann-fold domains"/>
    <property type="match status" value="1"/>
</dbReference>
<evidence type="ECO:0000313" key="9">
    <source>
        <dbReference type="EMBL" id="ANN74067.1"/>
    </source>
</evidence>
<keyword evidence="3 6" id="KW-0521">NADP</keyword>
<dbReference type="InterPro" id="IPR036291">
    <property type="entry name" value="NAD(P)-bd_dom_sf"/>
</dbReference>
<dbReference type="InterPro" id="IPR005106">
    <property type="entry name" value="Asp/hSer_DH_NAD-bd"/>
</dbReference>
<reference evidence="9 10" key="1">
    <citation type="submission" date="2016-06" db="EMBL/GenBank/DDBJ databases">
        <title>Complete genome sequences of Bordetella bronchialis and Bordetella flabilis.</title>
        <authorList>
            <person name="LiPuma J.J."/>
            <person name="Spilker T."/>
        </authorList>
    </citation>
    <scope>NUCLEOTIDE SEQUENCE [LARGE SCALE GENOMIC DNA]</scope>
    <source>
        <strain evidence="9 10">AU17976</strain>
    </source>
</reference>
<feature type="binding site" evidence="6">
    <location>
        <position position="122"/>
    </location>
    <ligand>
        <name>NAD(+)</name>
        <dbReference type="ChEBI" id="CHEBI:57540"/>
    </ligand>
</feature>
<organism evidence="9 10">
    <name type="scientific">Bordetella bronchialis</name>
    <dbReference type="NCBI Taxonomy" id="463025"/>
    <lineage>
        <taxon>Bacteria</taxon>
        <taxon>Pseudomonadati</taxon>
        <taxon>Pseudomonadota</taxon>
        <taxon>Betaproteobacteria</taxon>
        <taxon>Burkholderiales</taxon>
        <taxon>Alcaligenaceae</taxon>
        <taxon>Bordetella</taxon>
    </lineage>
</organism>
<proteinExistence type="inferred from homology"/>
<dbReference type="UniPathway" id="UPA00253">
    <property type="reaction ID" value="UER00456"/>
</dbReference>
<dbReference type="Pfam" id="PF03447">
    <property type="entry name" value="NAD_binding_3"/>
    <property type="match status" value="1"/>
</dbReference>
<evidence type="ECO:0000256" key="6">
    <source>
        <dbReference type="HAMAP-Rule" id="MF_01265"/>
    </source>
</evidence>
<sequence>MSGLRIGIAGFGAIGESVAKSLDSGAVPGMTLAAIAVRDPSRHAATAWRGKPPVFTTLDGLEPLCDVVVECAPAAVIEQAIGPVLRAGKKAVVLSSGALLSHPGLIDAARDSGGQIVIPSGAILGLDALTAAAEGKIHSVTMITRKPVRGLLGAPYLEANNIDIAGITEPTLIFRGSPREAAVGFPANLNVAASVSLAGIGPDRTTLEIWADPTLSRNVHRVEVDSDAAAFSMEIQNIPSENPKTGRITAQSVVAALRKLNGPLRVGT</sequence>
<dbReference type="AlphaFoldDB" id="A0A193G231"/>
<comment type="similarity">
    <text evidence="1 6">Belongs to the L-aspartate dehydrogenase family.</text>
</comment>
<comment type="catalytic activity">
    <reaction evidence="6">
        <text>L-aspartate + NADP(+) + H2O = oxaloacetate + NH4(+) + NADPH + H(+)</text>
        <dbReference type="Rhea" id="RHEA:11784"/>
        <dbReference type="ChEBI" id="CHEBI:15377"/>
        <dbReference type="ChEBI" id="CHEBI:15378"/>
        <dbReference type="ChEBI" id="CHEBI:16452"/>
        <dbReference type="ChEBI" id="CHEBI:28938"/>
        <dbReference type="ChEBI" id="CHEBI:29991"/>
        <dbReference type="ChEBI" id="CHEBI:57783"/>
        <dbReference type="ChEBI" id="CHEBI:58349"/>
        <dbReference type="EC" id="1.4.1.21"/>
    </reaction>
</comment>
<dbReference type="GO" id="GO:0050661">
    <property type="term" value="F:NADP binding"/>
    <property type="evidence" value="ECO:0007669"/>
    <property type="project" value="UniProtKB-UniRule"/>
</dbReference>
<evidence type="ECO:0000256" key="1">
    <source>
        <dbReference type="ARBA" id="ARBA00008331"/>
    </source>
</evidence>
<evidence type="ECO:0000256" key="2">
    <source>
        <dbReference type="ARBA" id="ARBA00022642"/>
    </source>
</evidence>
<dbReference type="InterPro" id="IPR002811">
    <property type="entry name" value="Asp_DH"/>
</dbReference>
<name>A0A193G231_9BORD</name>
<dbReference type="PANTHER" id="PTHR31873:SF6">
    <property type="entry name" value="ASPARTATE DEHYDROGENASE DOMAIN-CONTAINING PROTEIN"/>
    <property type="match status" value="1"/>
</dbReference>
<comment type="miscellaneous">
    <text evidence="6">The iminoaspartate product is unstable in aqueous solution and can decompose to oxaloacetate and ammonia.</text>
</comment>
<dbReference type="EC" id="1.4.1.21" evidence="6"/>
<protein>
    <recommendedName>
        <fullName evidence="6">L-aspartate dehydrogenase</fullName>
        <ecNumber evidence="6">1.4.1.21</ecNumber>
    </recommendedName>
</protein>
<evidence type="ECO:0000259" key="8">
    <source>
        <dbReference type="Pfam" id="PF03447"/>
    </source>
</evidence>
<feature type="domain" description="Aspartate/homoserine dehydrogenase NAD-binding" evidence="8">
    <location>
        <begin position="10"/>
        <end position="119"/>
    </location>
</feature>
<evidence type="ECO:0000313" key="10">
    <source>
        <dbReference type="Proteomes" id="UP000092213"/>
    </source>
</evidence>
<dbReference type="HAMAP" id="MF_01265">
    <property type="entry name" value="NadX"/>
    <property type="match status" value="1"/>
</dbReference>
<dbReference type="GO" id="GO:0033735">
    <property type="term" value="F:aspartate dehydrogenase [NAD(P)+] activity"/>
    <property type="evidence" value="ECO:0007669"/>
    <property type="project" value="UniProtKB-EC"/>
</dbReference>
<keyword evidence="2 6" id="KW-0662">Pyridine nucleotide biosynthesis</keyword>